<dbReference type="AlphaFoldDB" id="A0A9P3Q7M9"/>
<evidence type="ECO:0000313" key="7">
    <source>
        <dbReference type="Proteomes" id="UP001064782"/>
    </source>
</evidence>
<evidence type="ECO:0000256" key="1">
    <source>
        <dbReference type="ARBA" id="ARBA00006538"/>
    </source>
</evidence>
<evidence type="ECO:0000313" key="5">
    <source>
        <dbReference type="EMBL" id="GLB84359.1"/>
    </source>
</evidence>
<dbReference type="Gene3D" id="2.40.160.210">
    <property type="entry name" value="Acyl-CoA thioesterase, double hotdog domain"/>
    <property type="match status" value="1"/>
</dbReference>
<dbReference type="GO" id="GO:0047617">
    <property type="term" value="F:fatty acyl-CoA hydrolase activity"/>
    <property type="evidence" value="ECO:0007669"/>
    <property type="project" value="InterPro"/>
</dbReference>
<name>A0A9P3Q7M9_9MYCO</name>
<comment type="caution">
    <text evidence="6">The sequence shown here is derived from an EMBL/GenBank/DDBJ whole genome shotgun (WGS) entry which is preliminary data.</text>
</comment>
<dbReference type="EMBL" id="BRZI01000015">
    <property type="protein sequence ID" value="GLD30564.1"/>
    <property type="molecule type" value="Genomic_DNA"/>
</dbReference>
<accession>A0A9P3Q7M9</accession>
<evidence type="ECO:0000256" key="2">
    <source>
        <dbReference type="ARBA" id="ARBA00022801"/>
    </source>
</evidence>
<proteinExistence type="inferred from homology"/>
<evidence type="ECO:0000313" key="6">
    <source>
        <dbReference type="EMBL" id="GLD30564.1"/>
    </source>
</evidence>
<dbReference type="Pfam" id="PF13622">
    <property type="entry name" value="4HBT_3"/>
    <property type="match status" value="1"/>
</dbReference>
<dbReference type="EMBL" id="BRXE01000048">
    <property type="protein sequence ID" value="GLB84359.1"/>
    <property type="molecule type" value="Genomic_DNA"/>
</dbReference>
<dbReference type="CDD" id="cd03444">
    <property type="entry name" value="Thioesterase_II_repeat1"/>
    <property type="match status" value="1"/>
</dbReference>
<feature type="domain" description="Acyl-CoA thioesterase-like N-terminal HotDog" evidence="3">
    <location>
        <begin position="87"/>
        <end position="156"/>
    </location>
</feature>
<dbReference type="GO" id="GO:0009062">
    <property type="term" value="P:fatty acid catabolic process"/>
    <property type="evidence" value="ECO:0007669"/>
    <property type="project" value="TreeGrafter"/>
</dbReference>
<protein>
    <submittedName>
        <fullName evidence="6">Acyl-CoA thioesterase II</fullName>
    </submittedName>
</protein>
<gene>
    <name evidence="6" type="ORF">Mkiyose1413_24470</name>
    <name evidence="5" type="ORF">SRL2020028_36150</name>
</gene>
<dbReference type="Proteomes" id="UP001064782">
    <property type="component" value="Unassembled WGS sequence"/>
</dbReference>
<reference evidence="6" key="1">
    <citation type="submission" date="2022-08" db="EMBL/GenBank/DDBJ databases">
        <title>Mycobacterium kiyosense sp. nov., scotochromogenic slow-glowing species isolated from respiratory specimens.</title>
        <authorList>
            <person name="Fukano H."/>
            <person name="Kazumi Y."/>
            <person name="Sakagami N."/>
            <person name="Ato M."/>
            <person name="Mitarai S."/>
            <person name="Hoshino Y."/>
        </authorList>
    </citation>
    <scope>NUCLEOTIDE SEQUENCE</scope>
    <source>
        <strain evidence="6">1413</strain>
        <strain evidence="5">SRL2020-028</strain>
    </source>
</reference>
<dbReference type="PANTHER" id="PTHR11066:SF34">
    <property type="entry name" value="ACYL-COENZYME A THIOESTERASE 8"/>
    <property type="match status" value="1"/>
</dbReference>
<evidence type="ECO:0000259" key="4">
    <source>
        <dbReference type="Pfam" id="PF20789"/>
    </source>
</evidence>
<dbReference type="PANTHER" id="PTHR11066">
    <property type="entry name" value="ACYL-COA THIOESTERASE"/>
    <property type="match status" value="1"/>
</dbReference>
<evidence type="ECO:0000259" key="3">
    <source>
        <dbReference type="Pfam" id="PF13622"/>
    </source>
</evidence>
<dbReference type="InterPro" id="IPR029069">
    <property type="entry name" value="HotDog_dom_sf"/>
</dbReference>
<feature type="domain" description="Acyl-CoA thioesterase-like C-terminal" evidence="4">
    <location>
        <begin position="194"/>
        <end position="318"/>
    </location>
</feature>
<dbReference type="SUPFAM" id="SSF54637">
    <property type="entry name" value="Thioesterase/thiol ester dehydrase-isomerase"/>
    <property type="match status" value="2"/>
</dbReference>
<dbReference type="Proteomes" id="UP001165663">
    <property type="component" value="Unassembled WGS sequence"/>
</dbReference>
<dbReference type="InterPro" id="IPR003703">
    <property type="entry name" value="Acyl_CoA_thio"/>
</dbReference>
<keyword evidence="7" id="KW-1185">Reference proteome</keyword>
<dbReference type="InterPro" id="IPR049449">
    <property type="entry name" value="TesB_ACOT8-like_N"/>
</dbReference>
<comment type="similarity">
    <text evidence="1">Belongs to the C/M/P thioester hydrolase family.</text>
</comment>
<sequence>MSGTAGIAVNARYLVMPSVSFTNNAQSVTLSRELPERGVSALTTESEQVQWSVESLLELFEVQPAGPDRYTAETGLAGQDGRQVVEGTQVVAQAIVAVANRFSGKSVRSAHAVFARAVMVGPPIELVLDVLNEGRSTATAIVSVLQNGKRCVVVTLLTDVPTGDVIRHHLTRPDVVSPAEANPAHMPMIGRELRLVDVVDVNSPDEVGPPELYAWLHYDPIPERDDLAKALIAYFTGHLGISTTMRAHPGIGTAQAHLTVSTAPMSIFVSFHEPVQWDGWLLYSHESTQVGAGMSYVRGAVHTEDGDLLCSFAQEALIRPLRTSDTSIEAAARF</sequence>
<dbReference type="InterPro" id="IPR042171">
    <property type="entry name" value="Acyl-CoA_hotdog"/>
</dbReference>
<dbReference type="InterPro" id="IPR049450">
    <property type="entry name" value="ACOT8-like_C"/>
</dbReference>
<dbReference type="GO" id="GO:0006637">
    <property type="term" value="P:acyl-CoA metabolic process"/>
    <property type="evidence" value="ECO:0007669"/>
    <property type="project" value="InterPro"/>
</dbReference>
<keyword evidence="2" id="KW-0378">Hydrolase</keyword>
<organism evidence="6 7">
    <name type="scientific">Mycobacterium kiyosense</name>
    <dbReference type="NCBI Taxonomy" id="2871094"/>
    <lineage>
        <taxon>Bacteria</taxon>
        <taxon>Bacillati</taxon>
        <taxon>Actinomycetota</taxon>
        <taxon>Actinomycetes</taxon>
        <taxon>Mycobacteriales</taxon>
        <taxon>Mycobacteriaceae</taxon>
        <taxon>Mycobacterium</taxon>
    </lineage>
</organism>
<dbReference type="Pfam" id="PF20789">
    <property type="entry name" value="4HBT_3C"/>
    <property type="match status" value="1"/>
</dbReference>